<reference evidence="1 2" key="1">
    <citation type="journal article" date="2007" name="Science">
        <title>The Chlamydomonas genome reveals the evolution of key animal and plant functions.</title>
        <authorList>
            <person name="Merchant S.S."/>
            <person name="Prochnik S.E."/>
            <person name="Vallon O."/>
            <person name="Harris E.H."/>
            <person name="Karpowicz S.J."/>
            <person name="Witman G.B."/>
            <person name="Terry A."/>
            <person name="Salamov A."/>
            <person name="Fritz-Laylin L.K."/>
            <person name="Marechal-Drouard L."/>
            <person name="Marshall W.F."/>
            <person name="Qu L.H."/>
            <person name="Nelson D.R."/>
            <person name="Sanderfoot A.A."/>
            <person name="Spalding M.H."/>
            <person name="Kapitonov V.V."/>
            <person name="Ren Q."/>
            <person name="Ferris P."/>
            <person name="Lindquist E."/>
            <person name="Shapiro H."/>
            <person name="Lucas S.M."/>
            <person name="Grimwood J."/>
            <person name="Schmutz J."/>
            <person name="Cardol P."/>
            <person name="Cerutti H."/>
            <person name="Chanfreau G."/>
            <person name="Chen C.L."/>
            <person name="Cognat V."/>
            <person name="Croft M.T."/>
            <person name="Dent R."/>
            <person name="Dutcher S."/>
            <person name="Fernandez E."/>
            <person name="Fukuzawa H."/>
            <person name="Gonzalez-Ballester D."/>
            <person name="Gonzalez-Halphen D."/>
            <person name="Hallmann A."/>
            <person name="Hanikenne M."/>
            <person name="Hippler M."/>
            <person name="Inwood W."/>
            <person name="Jabbari K."/>
            <person name="Kalanon M."/>
            <person name="Kuras R."/>
            <person name="Lefebvre P.A."/>
            <person name="Lemaire S.D."/>
            <person name="Lobanov A.V."/>
            <person name="Lohr M."/>
            <person name="Manuell A."/>
            <person name="Meier I."/>
            <person name="Mets L."/>
            <person name="Mittag M."/>
            <person name="Mittelmeier T."/>
            <person name="Moroney J.V."/>
            <person name="Moseley J."/>
            <person name="Napoli C."/>
            <person name="Nedelcu A.M."/>
            <person name="Niyogi K."/>
            <person name="Novoselov S.V."/>
            <person name="Paulsen I.T."/>
            <person name="Pazour G."/>
            <person name="Purton S."/>
            <person name="Ral J.P."/>
            <person name="Riano-Pachon D.M."/>
            <person name="Riekhof W."/>
            <person name="Rymarquis L."/>
            <person name="Schroda M."/>
            <person name="Stern D."/>
            <person name="Umen J."/>
            <person name="Willows R."/>
            <person name="Wilson N."/>
            <person name="Zimmer S.L."/>
            <person name="Allmer J."/>
            <person name="Balk J."/>
            <person name="Bisova K."/>
            <person name="Chen C.J."/>
            <person name="Elias M."/>
            <person name="Gendler K."/>
            <person name="Hauser C."/>
            <person name="Lamb M.R."/>
            <person name="Ledford H."/>
            <person name="Long J.C."/>
            <person name="Minagawa J."/>
            <person name="Page M.D."/>
            <person name="Pan J."/>
            <person name="Pootakham W."/>
            <person name="Roje S."/>
            <person name="Rose A."/>
            <person name="Stahlberg E."/>
            <person name="Terauchi A.M."/>
            <person name="Yang P."/>
            <person name="Ball S."/>
            <person name="Bowler C."/>
            <person name="Dieckmann C.L."/>
            <person name="Gladyshev V.N."/>
            <person name="Green P."/>
            <person name="Jorgensen R."/>
            <person name="Mayfield S."/>
            <person name="Mueller-Roeber B."/>
            <person name="Rajamani S."/>
            <person name="Sayre R.T."/>
            <person name="Brokstein P."/>
            <person name="Dubchak I."/>
            <person name="Goodstein D."/>
            <person name="Hornick L."/>
            <person name="Huang Y.W."/>
            <person name="Jhaveri J."/>
            <person name="Luo Y."/>
            <person name="Martinez D."/>
            <person name="Ngau W.C."/>
            <person name="Otillar B."/>
            <person name="Poliakov A."/>
            <person name="Porter A."/>
            <person name="Szajkowski L."/>
            <person name="Werner G."/>
            <person name="Zhou K."/>
            <person name="Grigoriev I.V."/>
            <person name="Rokhsar D.S."/>
            <person name="Grossman A.R."/>
        </authorList>
    </citation>
    <scope>NUCLEOTIDE SEQUENCE [LARGE SCALE GENOMIC DNA]</scope>
    <source>
        <strain evidence="2">CC-503</strain>
    </source>
</reference>
<dbReference type="InParanoid" id="A0A2K3DVW0"/>
<keyword evidence="2" id="KW-1185">Reference proteome</keyword>
<dbReference type="GeneID" id="66052721"/>
<name>A0A2K3DVW0_CHLRE</name>
<accession>A0A2K3DVW0</accession>
<dbReference type="Gramene" id="PNW84671">
    <property type="protein sequence ID" value="PNW84671"/>
    <property type="gene ID" value="CHLRE_03g154000v5"/>
</dbReference>
<protein>
    <recommendedName>
        <fullName evidence="3">Fungal lipase-like domain-containing protein</fullName>
    </recommendedName>
</protein>
<dbReference type="AlphaFoldDB" id="A0A2K3DVW0"/>
<evidence type="ECO:0000313" key="1">
    <source>
        <dbReference type="EMBL" id="PNW84671.1"/>
    </source>
</evidence>
<dbReference type="RefSeq" id="XP_042925690.1">
    <property type="nucleotide sequence ID" value="XM_043060561.1"/>
</dbReference>
<sequence length="224" mass="24670">MFDVFSAIGNAVTDIGQATGLNRAFGLLYTKGLSGQRQELLKLLVAASANVYEHANDEDYKYDETRFLGSRLRRTDEGSKGSGYGYVRYAVYQVASGPYAGKTILAYEGTFSSDQKWQDFKLMLGNFKETANTAESIYHQVRPDFITGHSLGGCIAEVVCSRTGCRGAAFNAPGPWSPVAELNVVDGDKYNDVEFEIHLAVADPLVGLANQRERGWPRPRAHRQ</sequence>
<dbReference type="EMBL" id="CM008964">
    <property type="protein sequence ID" value="PNW84671.1"/>
    <property type="molecule type" value="Genomic_DNA"/>
</dbReference>
<dbReference type="Pfam" id="PF26363">
    <property type="entry name" value="Phospholipase-like"/>
    <property type="match status" value="1"/>
</dbReference>
<dbReference type="KEGG" id="cre:CHLRE_03g154000v5"/>
<dbReference type="OrthoDB" id="406448at2759"/>
<organism evidence="1 2">
    <name type="scientific">Chlamydomonas reinhardtii</name>
    <name type="common">Chlamydomonas smithii</name>
    <dbReference type="NCBI Taxonomy" id="3055"/>
    <lineage>
        <taxon>Eukaryota</taxon>
        <taxon>Viridiplantae</taxon>
        <taxon>Chlorophyta</taxon>
        <taxon>core chlorophytes</taxon>
        <taxon>Chlorophyceae</taxon>
        <taxon>CS clade</taxon>
        <taxon>Chlamydomonadales</taxon>
        <taxon>Chlamydomonadaceae</taxon>
        <taxon>Chlamydomonas</taxon>
    </lineage>
</organism>
<dbReference type="InterPro" id="IPR029058">
    <property type="entry name" value="AB_hydrolase_fold"/>
</dbReference>
<dbReference type="SUPFAM" id="SSF53474">
    <property type="entry name" value="alpha/beta-Hydrolases"/>
    <property type="match status" value="1"/>
</dbReference>
<evidence type="ECO:0000313" key="2">
    <source>
        <dbReference type="Proteomes" id="UP000006906"/>
    </source>
</evidence>
<evidence type="ECO:0008006" key="3">
    <source>
        <dbReference type="Google" id="ProtNLM"/>
    </source>
</evidence>
<gene>
    <name evidence="1" type="ORF">CHLRE_03g154000v5</name>
</gene>
<dbReference type="Proteomes" id="UP000006906">
    <property type="component" value="Chromosome 3"/>
</dbReference>
<proteinExistence type="predicted"/>